<organism evidence="1 2">
    <name type="scientific">Aromatoleum bremense</name>
    <dbReference type="NCBI Taxonomy" id="76115"/>
    <lineage>
        <taxon>Bacteria</taxon>
        <taxon>Pseudomonadati</taxon>
        <taxon>Pseudomonadota</taxon>
        <taxon>Betaproteobacteria</taxon>
        <taxon>Rhodocyclales</taxon>
        <taxon>Rhodocyclaceae</taxon>
        <taxon>Aromatoleum</taxon>
    </lineage>
</organism>
<dbReference type="Proteomes" id="UP000633943">
    <property type="component" value="Unassembled WGS sequence"/>
</dbReference>
<sequence length="196" mass="21481">MVELQHRSTPTPALTDFVGAHPALAAADFDSRAFQPVKLAVKADLNADQGGLCAYCEKPLQPAEGQIDHIKPKAGANARPELCFAYRNYAHSCINPKTCGQKKQDGLLPIEPGPGCNAEWSLSTDGTIEPLPELTRRRRHAVIQTRDMLGLNKDSDLVDERRRWLASAIGVLQQAPADFPDFLQSAPYRHILATAF</sequence>
<dbReference type="NCBIfam" id="TIGR02646">
    <property type="entry name" value="retron system putative HNH endonuclease"/>
    <property type="match status" value="1"/>
</dbReference>
<evidence type="ECO:0000313" key="1">
    <source>
        <dbReference type="EMBL" id="NMG16417.1"/>
    </source>
</evidence>
<accession>A0ABX1NXL9</accession>
<dbReference type="Gene3D" id="1.10.30.50">
    <property type="match status" value="1"/>
</dbReference>
<gene>
    <name evidence="1" type="ORF">GPA24_12875</name>
</gene>
<protein>
    <submittedName>
        <fullName evidence="1">TIGR02646 family protein</fullName>
    </submittedName>
</protein>
<dbReference type="RefSeq" id="WP_169203002.1">
    <property type="nucleotide sequence ID" value="NZ_CP059467.1"/>
</dbReference>
<reference evidence="1 2" key="1">
    <citation type="submission" date="2019-12" db="EMBL/GenBank/DDBJ databases">
        <title>Comparative genomics gives insights into the taxonomy of the Azoarcus-Aromatoleum group and reveals separate origins of nif in the plant-associated Azoarcus and non-plant-associated Aromatoleum sub-groups.</title>
        <authorList>
            <person name="Lafos M."/>
            <person name="Maluk M."/>
            <person name="Batista M."/>
            <person name="Junghare M."/>
            <person name="Carmona M."/>
            <person name="Faoro H."/>
            <person name="Cruz L.M."/>
            <person name="Battistoni F."/>
            <person name="De Souza E."/>
            <person name="Pedrosa F."/>
            <person name="Chen W.-M."/>
            <person name="Poole P.S."/>
            <person name="Dixon R.A."/>
            <person name="James E.K."/>
        </authorList>
    </citation>
    <scope>NUCLEOTIDE SEQUENCE [LARGE SCALE GENOMIC DNA]</scope>
    <source>
        <strain evidence="1 2">PbN1</strain>
    </source>
</reference>
<comment type="caution">
    <text evidence="1">The sequence shown here is derived from an EMBL/GenBank/DDBJ whole genome shotgun (WGS) entry which is preliminary data.</text>
</comment>
<dbReference type="InterPro" id="IPR013467">
    <property type="entry name" value="HNH78-like"/>
</dbReference>
<proteinExistence type="predicted"/>
<keyword evidence="2" id="KW-1185">Reference proteome</keyword>
<evidence type="ECO:0000313" key="2">
    <source>
        <dbReference type="Proteomes" id="UP000633943"/>
    </source>
</evidence>
<name>A0ABX1NXL9_9RHOO</name>
<dbReference type="EMBL" id="WTVP01000035">
    <property type="protein sequence ID" value="NMG16417.1"/>
    <property type="molecule type" value="Genomic_DNA"/>
</dbReference>